<dbReference type="PROSITE" id="PS51977">
    <property type="entry name" value="WGR"/>
    <property type="match status" value="1"/>
</dbReference>
<keyword evidence="2" id="KW-0808">Transferase</keyword>
<gene>
    <name evidence="6" type="ORF">C7M84_025404</name>
</gene>
<dbReference type="GO" id="GO:0070212">
    <property type="term" value="P:protein poly-ADP-ribosylation"/>
    <property type="evidence" value="ECO:0007669"/>
    <property type="project" value="TreeGrafter"/>
</dbReference>
<feature type="region of interest" description="Disordered" evidence="4">
    <location>
        <begin position="158"/>
        <end position="184"/>
    </location>
</feature>
<reference evidence="6 7" key="2">
    <citation type="submission" date="2019-01" db="EMBL/GenBank/DDBJ databases">
        <title>The decoding of complex shrimp genome reveals the adaptation for benthos swimmer, frequently molting mechanism and breeding impact on genome.</title>
        <authorList>
            <person name="Sun Y."/>
            <person name="Gao Y."/>
            <person name="Yu Y."/>
        </authorList>
    </citation>
    <scope>NUCLEOTIDE SEQUENCE [LARGE SCALE GENOMIC DNA]</scope>
    <source>
        <tissue evidence="6">Muscle</tissue>
    </source>
</reference>
<dbReference type="InterPro" id="IPR008893">
    <property type="entry name" value="WGR_domain"/>
</dbReference>
<dbReference type="GO" id="GO:0006302">
    <property type="term" value="P:double-strand break repair"/>
    <property type="evidence" value="ECO:0007669"/>
    <property type="project" value="TreeGrafter"/>
</dbReference>
<dbReference type="Pfam" id="PF05406">
    <property type="entry name" value="WGR"/>
    <property type="match status" value="1"/>
</dbReference>
<evidence type="ECO:0000313" key="6">
    <source>
        <dbReference type="EMBL" id="ROT81437.1"/>
    </source>
</evidence>
<dbReference type="GO" id="GO:0005730">
    <property type="term" value="C:nucleolus"/>
    <property type="evidence" value="ECO:0007669"/>
    <property type="project" value="TreeGrafter"/>
</dbReference>
<proteinExistence type="predicted"/>
<evidence type="ECO:0000256" key="1">
    <source>
        <dbReference type="ARBA" id="ARBA00022676"/>
    </source>
</evidence>
<evidence type="ECO:0000256" key="3">
    <source>
        <dbReference type="ARBA" id="ARBA00023027"/>
    </source>
</evidence>
<accession>A0A3R7MN47</accession>
<feature type="region of interest" description="Disordered" evidence="4">
    <location>
        <begin position="1"/>
        <end position="58"/>
    </location>
</feature>
<name>A0A3R7MN47_PENVA</name>
<evidence type="ECO:0000259" key="5">
    <source>
        <dbReference type="PROSITE" id="PS51977"/>
    </source>
</evidence>
<evidence type="ECO:0000256" key="4">
    <source>
        <dbReference type="SAM" id="MobiDB-lite"/>
    </source>
</evidence>
<dbReference type="STRING" id="6689.A0A3R7MN47"/>
<feature type="compositionally biased region" description="Basic residues" evidence="4">
    <location>
        <begin position="1"/>
        <end position="14"/>
    </location>
</feature>
<evidence type="ECO:0000313" key="7">
    <source>
        <dbReference type="Proteomes" id="UP000283509"/>
    </source>
</evidence>
<dbReference type="EMBL" id="QCYY01000973">
    <property type="protein sequence ID" value="ROT81437.1"/>
    <property type="molecule type" value="Genomic_DNA"/>
</dbReference>
<dbReference type="GO" id="GO:1990404">
    <property type="term" value="F:NAD+-protein mono-ADP-ribosyltransferase activity"/>
    <property type="evidence" value="ECO:0007669"/>
    <property type="project" value="TreeGrafter"/>
</dbReference>
<comment type="caution">
    <text evidence="6">The sequence shown here is derived from an EMBL/GenBank/DDBJ whole genome shotgun (WGS) entry which is preliminary data.</text>
</comment>
<evidence type="ECO:0000256" key="2">
    <source>
        <dbReference type="ARBA" id="ARBA00022679"/>
    </source>
</evidence>
<dbReference type="PANTHER" id="PTHR10459">
    <property type="entry name" value="DNA LIGASE"/>
    <property type="match status" value="1"/>
</dbReference>
<dbReference type="InterPro" id="IPR036930">
    <property type="entry name" value="WGR_dom_sf"/>
</dbReference>
<dbReference type="AlphaFoldDB" id="A0A3R7MN47"/>
<dbReference type="PANTHER" id="PTHR10459:SF66">
    <property type="entry name" value="PROTEIN MONO-ADP-RIBOSYLTRANSFERASE PARP3"/>
    <property type="match status" value="1"/>
</dbReference>
<dbReference type="Proteomes" id="UP000283509">
    <property type="component" value="Unassembled WGS sequence"/>
</dbReference>
<feature type="compositionally biased region" description="Acidic residues" evidence="4">
    <location>
        <begin position="159"/>
        <end position="184"/>
    </location>
</feature>
<keyword evidence="7" id="KW-1185">Reference proteome</keyword>
<reference evidence="6 7" key="1">
    <citation type="submission" date="2018-04" db="EMBL/GenBank/DDBJ databases">
        <authorList>
            <person name="Zhang X."/>
            <person name="Yuan J."/>
            <person name="Li F."/>
            <person name="Xiang J."/>
        </authorList>
    </citation>
    <scope>NUCLEOTIDE SEQUENCE [LARGE SCALE GENOMIC DNA]</scope>
    <source>
        <tissue evidence="6">Muscle</tissue>
    </source>
</reference>
<dbReference type="GO" id="GO:0035861">
    <property type="term" value="C:site of double-strand break"/>
    <property type="evidence" value="ECO:0007669"/>
    <property type="project" value="TreeGrafter"/>
</dbReference>
<dbReference type="SUPFAM" id="SSF142921">
    <property type="entry name" value="WGR domain-like"/>
    <property type="match status" value="1"/>
</dbReference>
<keyword evidence="3" id="KW-0520">NAD</keyword>
<feature type="region of interest" description="Disordered" evidence="4">
    <location>
        <begin position="219"/>
        <end position="240"/>
    </location>
</feature>
<sequence>MERGKGRGAARRKKSPEPQSPVSKRVRTESNVSPKASPVPKLSGHPLRPRKKPVPDIVLRSRTNNQVKIHEDYTCMLYKTEKDGTKFCLLQVACFKEKYVFFMRSGLKGEDGKWHAAREPNVKEAMKSFKKMFREKTGVGWNTRDSFVAQPGKYILAEKDEDDGEKEEISDDEGGQSAEEEEIQPLDERTELMVKLILDRDMFLDQLAVLKLGTPQGPNESFFGGGILAPEPNDRKGEIP</sequence>
<feature type="domain" description="WGR" evidence="5">
    <location>
        <begin position="66"/>
        <end position="154"/>
    </location>
</feature>
<organism evidence="6 7">
    <name type="scientific">Penaeus vannamei</name>
    <name type="common">Whiteleg shrimp</name>
    <name type="synonym">Litopenaeus vannamei</name>
    <dbReference type="NCBI Taxonomy" id="6689"/>
    <lineage>
        <taxon>Eukaryota</taxon>
        <taxon>Metazoa</taxon>
        <taxon>Ecdysozoa</taxon>
        <taxon>Arthropoda</taxon>
        <taxon>Crustacea</taxon>
        <taxon>Multicrustacea</taxon>
        <taxon>Malacostraca</taxon>
        <taxon>Eumalacostraca</taxon>
        <taxon>Eucarida</taxon>
        <taxon>Decapoda</taxon>
        <taxon>Dendrobranchiata</taxon>
        <taxon>Penaeoidea</taxon>
        <taxon>Penaeidae</taxon>
        <taxon>Penaeus</taxon>
    </lineage>
</organism>
<dbReference type="GO" id="GO:0003950">
    <property type="term" value="F:NAD+ poly-ADP-ribosyltransferase activity"/>
    <property type="evidence" value="ECO:0007669"/>
    <property type="project" value="TreeGrafter"/>
</dbReference>
<protein>
    <submittedName>
        <fullName evidence="6">Putative poly</fullName>
    </submittedName>
</protein>
<dbReference type="OrthoDB" id="6334204at2759"/>
<dbReference type="InterPro" id="IPR050800">
    <property type="entry name" value="ARTD/PARP"/>
</dbReference>
<keyword evidence="1" id="KW-0328">Glycosyltransferase</keyword>